<dbReference type="GO" id="GO:0042910">
    <property type="term" value="F:xenobiotic transmembrane transporter activity"/>
    <property type="evidence" value="ECO:0007669"/>
    <property type="project" value="TreeGrafter"/>
</dbReference>
<sequence>GGYEKEFRVQVKPEKLYQYGISLRDLYSALRKTNVEVGGKYVELNEREFLIRAVGYAQSKKDIADTVVAVRKGIPIRIKDLAEVVETPAYRMGVTDLNGMGDTVGGIVVMRFGADAYKVIKNVKKKLEEIKKGLPEDVEIVTVYDRSTLIERAIDNLKTKLIEETIVVLAVVGLFLFHVQSAVVIIIFLVVSLLTTFITMNHLGITSNIMSLGGIAIAIGTMVDAAIVLVENVHKRLENGEDLTTAITHSAKDVGKPIFLALLIVTVSFVPLFALEGQAGRLFKPLVATKTLSMLVAAIISVIVVPVLIYFLVRGRIPPEEKNPLVRLLIRVYDPLFHLAVKLRYLMLILFLLMGAGTVYLYEKLGREFMPPLNEGTILYMPTSVPSVSRQEIFRIINIQDRILKDFPEVESVFGKAGRAETATDPAPFSMIETFITLKPEEEWRKVREERFYSDWNIPEPLKDILRKIFPEERTITFTELIREMDRAISVPGLSNMWTMPIKGRIDMITTGIQTPLGIKIYGDDINTLNEIAQQIEGLLRGVDGIMSIFGERSVKATYVEIRPRRSALERYGLTVEDVNMAIARLFANTPASTMILGRERYGITLGVPLDYRYDLENLMIPLRDKLIPLSAVAEIVRTESPISIKSENGMLTSYVFITPSPEVDMGTVIERAESVLREKLHLPKGYYYEWSGQFEYWKKALENLKVIIPIVLLLIVLLVYFTFGRLFETALVLLTLPVATFGGVMLMYLMGYNISIASIAGFLALLGIAAEMGIVMVVYIQNALLHRATELGGRITDRKEAFETIYSGAVRRIRPIFMTFSAILLGLLPIMKGHGTGSEVMSRIAAPMVGGILSTFVIVLLFVPALYAVYMEIATRRRT</sequence>
<dbReference type="InterPro" id="IPR027463">
    <property type="entry name" value="AcrB_DN_DC_subdom"/>
</dbReference>
<accession>A0A7C5L591</accession>
<feature type="transmembrane region" description="Helical" evidence="1">
    <location>
        <begin position="816"/>
        <end position="833"/>
    </location>
</feature>
<feature type="transmembrane region" description="Helical" evidence="1">
    <location>
        <begin position="707"/>
        <end position="724"/>
    </location>
</feature>
<dbReference type="SUPFAM" id="SSF82866">
    <property type="entry name" value="Multidrug efflux transporter AcrB transmembrane domain"/>
    <property type="match status" value="2"/>
</dbReference>
<keyword evidence="1" id="KW-0812">Transmembrane</keyword>
<keyword evidence="1" id="KW-1133">Transmembrane helix</keyword>
<feature type="transmembrane region" description="Helical" evidence="1">
    <location>
        <begin position="258"/>
        <end position="275"/>
    </location>
</feature>
<dbReference type="PANTHER" id="PTHR32063">
    <property type="match status" value="1"/>
</dbReference>
<name>A0A7C5L591_AQUAO</name>
<dbReference type="Gene3D" id="3.30.70.1440">
    <property type="entry name" value="Multidrug efflux transporter AcrB pore domain"/>
    <property type="match status" value="1"/>
</dbReference>
<dbReference type="Pfam" id="PF00873">
    <property type="entry name" value="ACR_tran"/>
    <property type="match status" value="2"/>
</dbReference>
<dbReference type="Proteomes" id="UP000885792">
    <property type="component" value="Unassembled WGS sequence"/>
</dbReference>
<comment type="caution">
    <text evidence="2">The sequence shown here is derived from an EMBL/GenBank/DDBJ whole genome shotgun (WGS) entry which is preliminary data.</text>
</comment>
<feature type="transmembrane region" description="Helical" evidence="1">
    <location>
        <begin position="295"/>
        <end position="313"/>
    </location>
</feature>
<feature type="transmembrane region" description="Helical" evidence="1">
    <location>
        <begin position="345"/>
        <end position="362"/>
    </location>
</feature>
<dbReference type="PANTHER" id="PTHR32063:SF19">
    <property type="entry name" value="CATION EFFLUX SYSTEM PROTEIN CUSA"/>
    <property type="match status" value="1"/>
</dbReference>
<keyword evidence="1" id="KW-0472">Membrane</keyword>
<dbReference type="AlphaFoldDB" id="A0A7C5L591"/>
<evidence type="ECO:0000256" key="1">
    <source>
        <dbReference type="SAM" id="Phobius"/>
    </source>
</evidence>
<feature type="non-terminal residue" evidence="2">
    <location>
        <position position="1"/>
    </location>
</feature>
<dbReference type="PRINTS" id="PR00702">
    <property type="entry name" value="ACRIFLAVINRP"/>
</dbReference>
<dbReference type="EMBL" id="DRNB01000103">
    <property type="protein sequence ID" value="HHJ63811.1"/>
    <property type="molecule type" value="Genomic_DNA"/>
</dbReference>
<dbReference type="Gene3D" id="3.30.70.1320">
    <property type="entry name" value="Multidrug efflux transporter AcrB pore domain like"/>
    <property type="match status" value="1"/>
</dbReference>
<protein>
    <submittedName>
        <fullName evidence="2">Efflux RND transporter permease subunit</fullName>
    </submittedName>
</protein>
<organism evidence="2">
    <name type="scientific">Aquifex aeolicus</name>
    <dbReference type="NCBI Taxonomy" id="63363"/>
    <lineage>
        <taxon>Bacteria</taxon>
        <taxon>Pseudomonadati</taxon>
        <taxon>Aquificota</taxon>
        <taxon>Aquificia</taxon>
        <taxon>Aquificales</taxon>
        <taxon>Aquificaceae</taxon>
        <taxon>Aquifex</taxon>
    </lineage>
</organism>
<feature type="transmembrane region" description="Helical" evidence="1">
    <location>
        <begin position="845"/>
        <end position="871"/>
    </location>
</feature>
<reference evidence="2" key="1">
    <citation type="journal article" date="2020" name="mSystems">
        <title>Genome- and Community-Level Interaction Insights into Carbon Utilization and Element Cycling Functions of Hydrothermarchaeota in Hydrothermal Sediment.</title>
        <authorList>
            <person name="Zhou Z."/>
            <person name="Liu Y."/>
            <person name="Xu W."/>
            <person name="Pan J."/>
            <person name="Luo Z.H."/>
            <person name="Li M."/>
        </authorList>
    </citation>
    <scope>NUCLEOTIDE SEQUENCE [LARGE SCALE GENOMIC DNA]</scope>
    <source>
        <strain evidence="2">HyVt-501</strain>
    </source>
</reference>
<gene>
    <name evidence="2" type="ORF">ENJ61_02790</name>
</gene>
<feature type="transmembrane region" description="Helical" evidence="1">
    <location>
        <begin position="757"/>
        <end position="781"/>
    </location>
</feature>
<proteinExistence type="predicted"/>
<feature type="transmembrane region" description="Helical" evidence="1">
    <location>
        <begin position="731"/>
        <end position="751"/>
    </location>
</feature>
<dbReference type="Gene3D" id="3.30.70.1430">
    <property type="entry name" value="Multidrug efflux transporter AcrB pore domain"/>
    <property type="match status" value="1"/>
</dbReference>
<feature type="transmembrane region" description="Helical" evidence="1">
    <location>
        <begin position="166"/>
        <end position="197"/>
    </location>
</feature>
<evidence type="ECO:0000313" key="2">
    <source>
        <dbReference type="EMBL" id="HHJ63811.1"/>
    </source>
</evidence>
<dbReference type="GO" id="GO:0005886">
    <property type="term" value="C:plasma membrane"/>
    <property type="evidence" value="ECO:0007669"/>
    <property type="project" value="TreeGrafter"/>
</dbReference>
<dbReference type="SUPFAM" id="SSF82714">
    <property type="entry name" value="Multidrug efflux transporter AcrB TolC docking domain, DN and DC subdomains"/>
    <property type="match status" value="2"/>
</dbReference>
<dbReference type="Gene3D" id="3.30.2090.10">
    <property type="entry name" value="Multidrug efflux transporter AcrB TolC docking domain, DN and DC subdomains"/>
    <property type="match status" value="2"/>
</dbReference>
<dbReference type="Gene3D" id="1.20.1640.10">
    <property type="entry name" value="Multidrug efflux transporter AcrB transmembrane domain"/>
    <property type="match status" value="2"/>
</dbReference>
<feature type="transmembrane region" description="Helical" evidence="1">
    <location>
        <begin position="209"/>
        <end position="230"/>
    </location>
</feature>
<dbReference type="InterPro" id="IPR001036">
    <property type="entry name" value="Acrflvin-R"/>
</dbReference>